<dbReference type="RefSeq" id="XP_052903942.1">
    <property type="nucleotide sequence ID" value="XM_053049771.1"/>
</dbReference>
<accession>A0A086IZR9</accession>
<sequence length="91" mass="10659">MAALKSMGVYLFWVFQAFFFGALSYCVWSFLNTDPTKTLRYRGCKSNASRENYNYSLHKFMQTLDKQHIGVSIDTAEDYMTSDMWVSETEH</sequence>
<dbReference type="AlphaFoldDB" id="A0A086IZR9"/>
<proteinExistence type="predicted"/>
<name>A0A086IZR9_NEMA1</name>
<evidence type="ECO:0000313" key="2">
    <source>
        <dbReference type="EMBL" id="KFG25387.1"/>
    </source>
</evidence>
<feature type="transmembrane region" description="Helical" evidence="1">
    <location>
        <begin position="12"/>
        <end position="31"/>
    </location>
</feature>
<keyword evidence="1" id="KW-0472">Membrane</keyword>
<protein>
    <submittedName>
        <fullName evidence="2">Uncharacterized protein</fullName>
    </submittedName>
</protein>
<evidence type="ECO:0000313" key="3">
    <source>
        <dbReference type="Proteomes" id="UP000054524"/>
    </source>
</evidence>
<keyword evidence="1" id="KW-1133">Transmembrane helix</keyword>
<dbReference type="GeneID" id="77677134"/>
<gene>
    <name evidence="2" type="ORF">NESG_02161</name>
</gene>
<dbReference type="Proteomes" id="UP000054524">
    <property type="component" value="Unassembled WGS sequence"/>
</dbReference>
<comment type="caution">
    <text evidence="2">The sequence shown here is derived from an EMBL/GenBank/DDBJ whole genome shotgun (WGS) entry which is preliminary data.</text>
</comment>
<evidence type="ECO:0000256" key="1">
    <source>
        <dbReference type="SAM" id="Phobius"/>
    </source>
</evidence>
<organism evidence="2 3">
    <name type="scientific">Nematocida ausubeli (strain ATCC PRA-371 / ERTm2)</name>
    <name type="common">Nematode killer fungus</name>
    <dbReference type="NCBI Taxonomy" id="1913371"/>
    <lineage>
        <taxon>Eukaryota</taxon>
        <taxon>Fungi</taxon>
        <taxon>Fungi incertae sedis</taxon>
        <taxon>Microsporidia</taxon>
        <taxon>Nematocida</taxon>
    </lineage>
</organism>
<dbReference type="HOGENOM" id="CLU_2427550_0_0_1"/>
<keyword evidence="1" id="KW-0812">Transmembrane</keyword>
<reference evidence="2 3" key="1">
    <citation type="journal article" date="2014" name="Genome Announc.">
        <title>Genome Sequence of the Microsporidian Species Nematocida sp1 Strain ERTm6 (ATCC PRA-372).</title>
        <authorList>
            <person name="Bakowski M.A."/>
            <person name="Priest M."/>
            <person name="Young S."/>
            <person name="Cuomo C.A."/>
            <person name="Troemel E.R."/>
        </authorList>
    </citation>
    <scope>NUCLEOTIDE SEQUENCE [LARGE SCALE GENOMIC DNA]</scope>
    <source>
        <strain evidence="2 3">ERTm6</strain>
    </source>
</reference>
<keyword evidence="3" id="KW-1185">Reference proteome</keyword>
<dbReference type="EMBL" id="AKIJ01000005">
    <property type="protein sequence ID" value="KFG25387.1"/>
    <property type="molecule type" value="Genomic_DNA"/>
</dbReference>